<protein>
    <recommendedName>
        <fullName evidence="9">GIY-YIG domain-containing protein</fullName>
    </recommendedName>
</protein>
<dbReference type="GO" id="GO:0008821">
    <property type="term" value="F:crossover junction DNA endonuclease activity"/>
    <property type="evidence" value="ECO:0007669"/>
    <property type="project" value="TreeGrafter"/>
</dbReference>
<gene>
    <name evidence="10" type="ORF">M378DRAFT_29626</name>
</gene>
<dbReference type="PROSITE" id="PS50164">
    <property type="entry name" value="GIY_YIG"/>
    <property type="match status" value="1"/>
</dbReference>
<feature type="domain" description="GIY-YIG" evidence="9">
    <location>
        <begin position="5"/>
        <end position="89"/>
    </location>
</feature>
<feature type="non-terminal residue" evidence="10">
    <location>
        <position position="277"/>
    </location>
</feature>
<dbReference type="GO" id="GO:0017108">
    <property type="term" value="F:5'-flap endonuclease activity"/>
    <property type="evidence" value="ECO:0007669"/>
    <property type="project" value="InterPro"/>
</dbReference>
<feature type="region of interest" description="Disordered" evidence="8">
    <location>
        <begin position="22"/>
        <end position="50"/>
    </location>
</feature>
<reference evidence="10 11" key="1">
    <citation type="submission" date="2014-04" db="EMBL/GenBank/DDBJ databases">
        <title>Evolutionary Origins and Diversification of the Mycorrhizal Mutualists.</title>
        <authorList>
            <consortium name="DOE Joint Genome Institute"/>
            <consortium name="Mycorrhizal Genomics Consortium"/>
            <person name="Kohler A."/>
            <person name="Kuo A."/>
            <person name="Nagy L.G."/>
            <person name="Floudas D."/>
            <person name="Copeland A."/>
            <person name="Barry K.W."/>
            <person name="Cichocki N."/>
            <person name="Veneault-Fourrey C."/>
            <person name="LaButti K."/>
            <person name="Lindquist E.A."/>
            <person name="Lipzen A."/>
            <person name="Lundell T."/>
            <person name="Morin E."/>
            <person name="Murat C."/>
            <person name="Riley R."/>
            <person name="Ohm R."/>
            <person name="Sun H."/>
            <person name="Tunlid A."/>
            <person name="Henrissat B."/>
            <person name="Grigoriev I.V."/>
            <person name="Hibbett D.S."/>
            <person name="Martin F."/>
        </authorList>
    </citation>
    <scope>NUCLEOTIDE SEQUENCE [LARGE SCALE GENOMIC DNA]</scope>
    <source>
        <strain evidence="10 11">Koide BX008</strain>
    </source>
</reference>
<name>A0A0C2X3W6_AMAMK</name>
<evidence type="ECO:0000256" key="1">
    <source>
        <dbReference type="ARBA" id="ARBA00022722"/>
    </source>
</evidence>
<evidence type="ECO:0000256" key="2">
    <source>
        <dbReference type="ARBA" id="ARBA00022759"/>
    </source>
</evidence>
<dbReference type="OrthoDB" id="24645at2759"/>
<accession>A0A0C2X3W6</accession>
<evidence type="ECO:0000256" key="8">
    <source>
        <dbReference type="SAM" id="MobiDB-lite"/>
    </source>
</evidence>
<organism evidence="10 11">
    <name type="scientific">Amanita muscaria (strain Koide BX008)</name>
    <dbReference type="NCBI Taxonomy" id="946122"/>
    <lineage>
        <taxon>Eukaryota</taxon>
        <taxon>Fungi</taxon>
        <taxon>Dikarya</taxon>
        <taxon>Basidiomycota</taxon>
        <taxon>Agaricomycotina</taxon>
        <taxon>Agaricomycetes</taxon>
        <taxon>Agaricomycetidae</taxon>
        <taxon>Agaricales</taxon>
        <taxon>Pluteineae</taxon>
        <taxon>Amanitaceae</taxon>
        <taxon>Amanita</taxon>
    </lineage>
</organism>
<keyword evidence="1" id="KW-0540">Nuclease</keyword>
<dbReference type="InterPro" id="IPR050381">
    <property type="entry name" value="SLX1_endonuclease"/>
</dbReference>
<dbReference type="HOGENOM" id="CLU_030739_1_1_1"/>
<dbReference type="InterPro" id="IPR000305">
    <property type="entry name" value="GIY-YIG_endonuc"/>
</dbReference>
<dbReference type="EMBL" id="KN818227">
    <property type="protein sequence ID" value="KIL68887.1"/>
    <property type="molecule type" value="Genomic_DNA"/>
</dbReference>
<keyword evidence="7" id="KW-0539">Nucleus</keyword>
<dbReference type="Gene3D" id="3.30.40.10">
    <property type="entry name" value="Zinc/RING finger domain, C3HC4 (zinc finger)"/>
    <property type="match status" value="1"/>
</dbReference>
<keyword evidence="2" id="KW-0255">Endonuclease</keyword>
<keyword evidence="4" id="KW-0378">Hydrolase</keyword>
<evidence type="ECO:0000256" key="6">
    <source>
        <dbReference type="ARBA" id="ARBA00023204"/>
    </source>
</evidence>
<dbReference type="Pfam" id="PF21202">
    <property type="entry name" value="SLX1_C"/>
    <property type="match status" value="1"/>
</dbReference>
<dbReference type="Gene3D" id="3.40.1440.10">
    <property type="entry name" value="GIY-YIG endonuclease"/>
    <property type="match status" value="1"/>
</dbReference>
<dbReference type="HAMAP" id="MF_03100">
    <property type="entry name" value="Endonuc_su_Slx1"/>
    <property type="match status" value="1"/>
</dbReference>
<dbReference type="InterPro" id="IPR035901">
    <property type="entry name" value="GIY-YIG_endonuc_sf"/>
</dbReference>
<dbReference type="Proteomes" id="UP000054549">
    <property type="component" value="Unassembled WGS sequence"/>
</dbReference>
<keyword evidence="3" id="KW-0227">DNA damage</keyword>
<dbReference type="FunCoup" id="A0A0C2X3W6">
    <property type="interactions" value="82"/>
</dbReference>
<evidence type="ECO:0000256" key="3">
    <source>
        <dbReference type="ARBA" id="ARBA00022763"/>
    </source>
</evidence>
<keyword evidence="6" id="KW-0234">DNA repair</keyword>
<evidence type="ECO:0000313" key="11">
    <source>
        <dbReference type="Proteomes" id="UP000054549"/>
    </source>
</evidence>
<keyword evidence="11" id="KW-1185">Reference proteome</keyword>
<dbReference type="Pfam" id="PF01541">
    <property type="entry name" value="GIY-YIG"/>
    <property type="match status" value="1"/>
</dbReference>
<dbReference type="PANTHER" id="PTHR20208">
    <property type="entry name" value="STRUCTURE-SPECIFIC ENDONUCLEASE SUBUNIT SLX1"/>
    <property type="match status" value="1"/>
</dbReference>
<dbReference type="InterPro" id="IPR013083">
    <property type="entry name" value="Znf_RING/FYVE/PHD"/>
</dbReference>
<evidence type="ECO:0000256" key="4">
    <source>
        <dbReference type="ARBA" id="ARBA00022801"/>
    </source>
</evidence>
<dbReference type="InterPro" id="IPR048749">
    <property type="entry name" value="SLX1_C"/>
</dbReference>
<evidence type="ECO:0000256" key="5">
    <source>
        <dbReference type="ARBA" id="ARBA00023172"/>
    </source>
</evidence>
<keyword evidence="5" id="KW-0233">DNA recombination</keyword>
<sequence length="277" mass="31193">HKFPSFYACYLLKSIQTPESQATYVGSTPDPPRRIRQHNGEISGGASGTKHKRPWVMQMTVYGFPSKLASAALQFEWAWQHPHLSRHLRDKDGKALFAGTRKLKLLRWRINTVRIMICSHPYNTWPLHVKLYTAEAVKHWQEVGNTLPPGFTYQIELEGVDGNSGSIGSGRKGPIDVTDEKFTNTFLAKHEALAASGRRLLCSLCNKYLDEYVTDPTTIVLCPNQSCTAVSHTLCLSEYFLSSEQKTTSAFIPRGGHCPVCEIYTLWGDVIRGSHRR</sequence>
<evidence type="ECO:0000313" key="10">
    <source>
        <dbReference type="EMBL" id="KIL68887.1"/>
    </source>
</evidence>
<dbReference type="AlphaFoldDB" id="A0A0C2X3W6"/>
<proteinExistence type="inferred from homology"/>
<dbReference type="InterPro" id="IPR027520">
    <property type="entry name" value="Slx1"/>
</dbReference>
<dbReference type="STRING" id="946122.A0A0C2X3W6"/>
<feature type="non-terminal residue" evidence="10">
    <location>
        <position position="1"/>
    </location>
</feature>
<evidence type="ECO:0000259" key="9">
    <source>
        <dbReference type="PROSITE" id="PS50164"/>
    </source>
</evidence>
<dbReference type="GO" id="GO:0033557">
    <property type="term" value="C:Slx1-Slx4 complex"/>
    <property type="evidence" value="ECO:0007669"/>
    <property type="project" value="InterPro"/>
</dbReference>
<evidence type="ECO:0000256" key="7">
    <source>
        <dbReference type="ARBA" id="ARBA00023242"/>
    </source>
</evidence>
<dbReference type="CDD" id="cd10455">
    <property type="entry name" value="GIY-YIG_SLX1"/>
    <property type="match status" value="1"/>
</dbReference>
<dbReference type="GO" id="GO:0000724">
    <property type="term" value="P:double-strand break repair via homologous recombination"/>
    <property type="evidence" value="ECO:0007669"/>
    <property type="project" value="TreeGrafter"/>
</dbReference>
<dbReference type="PANTHER" id="PTHR20208:SF10">
    <property type="entry name" value="STRUCTURE-SPECIFIC ENDONUCLEASE SUBUNIT SLX1"/>
    <property type="match status" value="1"/>
</dbReference>
<dbReference type="InParanoid" id="A0A0C2X3W6"/>